<gene>
    <name evidence="1" type="ORF">PACLA_8A054365</name>
</gene>
<name>A0A6S7JZH1_PARCT</name>
<dbReference type="EMBL" id="CACRXK020024218">
    <property type="protein sequence ID" value="CAB4038446.1"/>
    <property type="molecule type" value="Genomic_DNA"/>
</dbReference>
<evidence type="ECO:0000313" key="1">
    <source>
        <dbReference type="EMBL" id="CAB4038446.1"/>
    </source>
</evidence>
<sequence length="85" mass="9365">MANTTLVASSNANDSATALNFTSDKTNSTFTDQPRFAASSTSKIYPTDVSPLWGPFENKGLSRQALSFIMSSWRQSTQQQYVSYI</sequence>
<feature type="non-terminal residue" evidence="1">
    <location>
        <position position="85"/>
    </location>
</feature>
<evidence type="ECO:0000313" key="2">
    <source>
        <dbReference type="Proteomes" id="UP001152795"/>
    </source>
</evidence>
<protein>
    <submittedName>
        <fullName evidence="1">Uncharacterized protein</fullName>
    </submittedName>
</protein>
<dbReference type="AlphaFoldDB" id="A0A6S7JZH1"/>
<organism evidence="1 2">
    <name type="scientific">Paramuricea clavata</name>
    <name type="common">Red gorgonian</name>
    <name type="synonym">Violescent sea-whip</name>
    <dbReference type="NCBI Taxonomy" id="317549"/>
    <lineage>
        <taxon>Eukaryota</taxon>
        <taxon>Metazoa</taxon>
        <taxon>Cnidaria</taxon>
        <taxon>Anthozoa</taxon>
        <taxon>Octocorallia</taxon>
        <taxon>Malacalcyonacea</taxon>
        <taxon>Plexauridae</taxon>
        <taxon>Paramuricea</taxon>
    </lineage>
</organism>
<proteinExistence type="predicted"/>
<keyword evidence="2" id="KW-1185">Reference proteome</keyword>
<reference evidence="1" key="1">
    <citation type="submission" date="2020-04" db="EMBL/GenBank/DDBJ databases">
        <authorList>
            <person name="Alioto T."/>
            <person name="Alioto T."/>
            <person name="Gomez Garrido J."/>
        </authorList>
    </citation>
    <scope>NUCLEOTIDE SEQUENCE</scope>
    <source>
        <strain evidence="1">A484AB</strain>
    </source>
</reference>
<accession>A0A6S7JZH1</accession>
<dbReference type="Proteomes" id="UP001152795">
    <property type="component" value="Unassembled WGS sequence"/>
</dbReference>
<comment type="caution">
    <text evidence="1">The sequence shown here is derived from an EMBL/GenBank/DDBJ whole genome shotgun (WGS) entry which is preliminary data.</text>
</comment>